<keyword evidence="3" id="KW-1185">Reference proteome</keyword>
<feature type="region of interest" description="Disordered" evidence="1">
    <location>
        <begin position="38"/>
        <end position="129"/>
    </location>
</feature>
<evidence type="ECO:0000313" key="2">
    <source>
        <dbReference type="EMBL" id="CDO66513.1"/>
    </source>
</evidence>
<dbReference type="VEuPathDB" id="PlasmoDB:PRG01_1402600"/>
<reference evidence="2" key="1">
    <citation type="submission" date="2014-01" db="EMBL/GenBank/DDBJ databases">
        <authorList>
            <person name="Aslett M."/>
        </authorList>
    </citation>
    <scope>NUCLEOTIDE SEQUENCE</scope>
    <source>
        <strain evidence="2">CDC</strain>
    </source>
</reference>
<sequence length="418" mass="49916">MESKNNVLQVESVGVKLQKNENSKQTYTSKLKNIEKKFNKNNKDGSSSTLINNLHNNNVKCKNKKHNKEQIDITPYQDQKKKTNQLLNMSHIDIKKKREQNEQMNEQKNEQKNERKKKYPNNNKNKENKIIKIKSDDNYLNQLVKKEDTYTQCVEQKSVQNNNMNTHHNNNNVPNILYNNQEYHTNTNQIRDTADHDIYNTHIIEHYKKITKQELEEKKKKKIQEIKAKLIKKTTTKNAYTQVVLDDFTKFYESIKPAIDKIVEDVSYKALKKIYEERELEKIKKNIDFYENIRNENYKSLQVCQENSEAFVKETKKRIKDRAQLKKNVETIMMKNMAHTEAQKYVHYIFQKNLDIYSDDNYMPNNVQKNMNLIIVPYIIELIIYLMNVRKEIVHHTMGDMIEQALSPQSDIYEKLKE</sequence>
<name>A0A060RYY0_PLARE</name>
<dbReference type="EMBL" id="HG810775">
    <property type="protein sequence ID" value="CDO66513.1"/>
    <property type="molecule type" value="Genomic_DNA"/>
</dbReference>
<dbReference type="InterPro" id="IPR009290">
    <property type="entry name" value="Radial_spoke_3"/>
</dbReference>
<gene>
    <name evidence="2" type="ORF">PRCDC_1402300</name>
</gene>
<feature type="compositionally biased region" description="Basic and acidic residues" evidence="1">
    <location>
        <begin position="99"/>
        <end position="113"/>
    </location>
</feature>
<evidence type="ECO:0000313" key="3">
    <source>
        <dbReference type="Proteomes" id="UP000027581"/>
    </source>
</evidence>
<dbReference type="AlphaFoldDB" id="A0A060RYY0"/>
<protein>
    <submittedName>
        <fullName evidence="2">Uncharacterized protein</fullName>
    </submittedName>
</protein>
<dbReference type="PhylomeDB" id="A0A060RYY0"/>
<dbReference type="Pfam" id="PF06098">
    <property type="entry name" value="Radial_spoke_3"/>
    <property type="match status" value="1"/>
</dbReference>
<evidence type="ECO:0000256" key="1">
    <source>
        <dbReference type="SAM" id="MobiDB-lite"/>
    </source>
</evidence>
<organism evidence="2 3">
    <name type="scientific">Plasmodium reichenowi</name>
    <dbReference type="NCBI Taxonomy" id="5854"/>
    <lineage>
        <taxon>Eukaryota</taxon>
        <taxon>Sar</taxon>
        <taxon>Alveolata</taxon>
        <taxon>Apicomplexa</taxon>
        <taxon>Aconoidasida</taxon>
        <taxon>Haemosporida</taxon>
        <taxon>Plasmodiidae</taxon>
        <taxon>Plasmodium</taxon>
        <taxon>Plasmodium (Laverania)</taxon>
    </lineage>
</organism>
<dbReference type="VEuPathDB" id="PlasmoDB:PRCDC_1402300"/>
<proteinExistence type="predicted"/>
<reference evidence="2" key="2">
    <citation type="submission" date="2014-05" db="EMBL/GenBank/DDBJ databases">
        <title>The genome sequences of chimpanzee malaria parasites reveal the path to human adaptation.</title>
        <authorList>
            <person name="Otto T.D."/>
            <person name="Rayner J.C."/>
            <person name="Boehme U."/>
            <person name="Pain A."/>
            <person name="Spottiswoode N."/>
            <person name="Sanders M."/>
            <person name="Quail M."/>
            <person name="Ollomo B."/>
            <person name="Renaud F."/>
            <person name="Thomas A.W."/>
            <person name="Prugnolle F."/>
            <person name="Conway D.J."/>
            <person name="Newbold C."/>
            <person name="Berriman M."/>
        </authorList>
    </citation>
    <scope>NUCLEOTIDE SEQUENCE [LARGE SCALE GENOMIC DNA]</scope>
    <source>
        <strain evidence="2">CDC</strain>
    </source>
</reference>
<dbReference type="Proteomes" id="UP000027581">
    <property type="component" value="Unassembled WGS sequence"/>
</dbReference>
<accession>A0A060RYY0</accession>